<dbReference type="PANTHER" id="PTHR31147:SF66">
    <property type="entry name" value="OS05G0315700 PROTEIN"/>
    <property type="match status" value="1"/>
</dbReference>
<dbReference type="AlphaFoldDB" id="A0AAV0Q071"/>
<evidence type="ECO:0000313" key="4">
    <source>
        <dbReference type="Proteomes" id="UP001154282"/>
    </source>
</evidence>
<dbReference type="Proteomes" id="UP001154282">
    <property type="component" value="Unassembled WGS sequence"/>
</dbReference>
<sequence>MAAPSSALVFKVHRREPELVRPAKPTPYEVKLLSDIDDQEGLRFHIPVIQFYKHVPSMRGKDPVAVIRRALSEALVPYYPFAGRLREGPNRKLMVECTGEGVLFVEADAYVRLTEFGDQLQPPFPCMKELLFDVPGSNAVLHSPLLLIQLLILSPILLFFDSLNLIQQVTRLKCGSFIFALRLSHCMSDAPGLVQFMSAIGEIAQESHAPSIPPVWERHFLSARSPPRLTHTHREYEQQANNNNNNTLTTMPLHFDNMAHKSFFFGRSRLSALRRHAPPHLCHSYSQFEILASCLWKCRTVALRPHPQEKMRMVYLVSMRGKFSDPPLPIGYYGNTFAFAVAEALAGELCQNQLGYALDLVIKAKGEVTEEYMKSIADLMALKGRPNFLKTRWTYLVSDVTRAGFETVDFGWGAPVYVGPGKPDVGPTPGLTNFFIPCKNKEGEDGIVLAISLSVQAMERFVKELESMLKSPPVGDEAKTFTLVMSAL</sequence>
<comment type="similarity">
    <text evidence="1">Belongs to the plant acyltransferase family.</text>
</comment>
<evidence type="ECO:0000313" key="3">
    <source>
        <dbReference type="EMBL" id="CAI0475808.1"/>
    </source>
</evidence>
<dbReference type="InterPro" id="IPR050898">
    <property type="entry name" value="Plant_acyltransferase"/>
</dbReference>
<comment type="caution">
    <text evidence="3">The sequence shown here is derived from an EMBL/GenBank/DDBJ whole genome shotgun (WGS) entry which is preliminary data.</text>
</comment>
<accession>A0AAV0Q071</accession>
<dbReference type="PANTHER" id="PTHR31147">
    <property type="entry name" value="ACYL TRANSFERASE 4"/>
    <property type="match status" value="1"/>
</dbReference>
<organism evidence="3 4">
    <name type="scientific">Linum tenue</name>
    <dbReference type="NCBI Taxonomy" id="586396"/>
    <lineage>
        <taxon>Eukaryota</taxon>
        <taxon>Viridiplantae</taxon>
        <taxon>Streptophyta</taxon>
        <taxon>Embryophyta</taxon>
        <taxon>Tracheophyta</taxon>
        <taxon>Spermatophyta</taxon>
        <taxon>Magnoliopsida</taxon>
        <taxon>eudicotyledons</taxon>
        <taxon>Gunneridae</taxon>
        <taxon>Pentapetalae</taxon>
        <taxon>rosids</taxon>
        <taxon>fabids</taxon>
        <taxon>Malpighiales</taxon>
        <taxon>Linaceae</taxon>
        <taxon>Linum</taxon>
    </lineage>
</organism>
<dbReference type="GO" id="GO:0016740">
    <property type="term" value="F:transferase activity"/>
    <property type="evidence" value="ECO:0007669"/>
    <property type="project" value="UniProtKB-KW"/>
</dbReference>
<dbReference type="EMBL" id="CAMGYJ010000009">
    <property type="protein sequence ID" value="CAI0475808.1"/>
    <property type="molecule type" value="Genomic_DNA"/>
</dbReference>
<gene>
    <name evidence="3" type="ORF">LITE_LOCUS40546</name>
</gene>
<protein>
    <recommendedName>
        <fullName evidence="5">Benzyl alcohol O-benzoyltransferase</fullName>
    </recommendedName>
</protein>
<dbReference type="InterPro" id="IPR023213">
    <property type="entry name" value="CAT-like_dom_sf"/>
</dbReference>
<proteinExistence type="inferred from homology"/>
<dbReference type="Pfam" id="PF02458">
    <property type="entry name" value="Transferase"/>
    <property type="match status" value="2"/>
</dbReference>
<keyword evidence="4" id="KW-1185">Reference proteome</keyword>
<evidence type="ECO:0008006" key="5">
    <source>
        <dbReference type="Google" id="ProtNLM"/>
    </source>
</evidence>
<name>A0AAV0Q071_9ROSI</name>
<keyword evidence="2" id="KW-0808">Transferase</keyword>
<evidence type="ECO:0000256" key="1">
    <source>
        <dbReference type="ARBA" id="ARBA00009861"/>
    </source>
</evidence>
<reference evidence="3" key="1">
    <citation type="submission" date="2022-08" db="EMBL/GenBank/DDBJ databases">
        <authorList>
            <person name="Gutierrez-Valencia J."/>
        </authorList>
    </citation>
    <scope>NUCLEOTIDE SEQUENCE</scope>
</reference>
<evidence type="ECO:0000256" key="2">
    <source>
        <dbReference type="ARBA" id="ARBA00022679"/>
    </source>
</evidence>
<dbReference type="Gene3D" id="3.30.559.10">
    <property type="entry name" value="Chloramphenicol acetyltransferase-like domain"/>
    <property type="match status" value="2"/>
</dbReference>